<organism evidence="1 2">
    <name type="scientific">Haliea salexigens</name>
    <dbReference type="NCBI Taxonomy" id="287487"/>
    <lineage>
        <taxon>Bacteria</taxon>
        <taxon>Pseudomonadati</taxon>
        <taxon>Pseudomonadota</taxon>
        <taxon>Gammaproteobacteria</taxon>
        <taxon>Cellvibrionales</taxon>
        <taxon>Halieaceae</taxon>
        <taxon>Haliea</taxon>
    </lineage>
</organism>
<name>A0A3C1KMC6_9GAMM</name>
<gene>
    <name evidence="1" type="ORF">DCP75_09215</name>
</gene>
<accession>A0A3C1KMC6</accession>
<protein>
    <recommendedName>
        <fullName evidence="3">Carboxymuconolactone decarboxylase-like domain-containing protein</fullName>
    </recommendedName>
</protein>
<dbReference type="Gene3D" id="1.20.1290.10">
    <property type="entry name" value="AhpD-like"/>
    <property type="match status" value="1"/>
</dbReference>
<reference evidence="1 2" key="1">
    <citation type="journal article" date="2018" name="Nat. Biotechnol.">
        <title>A standardized bacterial taxonomy based on genome phylogeny substantially revises the tree of life.</title>
        <authorList>
            <person name="Parks D.H."/>
            <person name="Chuvochina M."/>
            <person name="Waite D.W."/>
            <person name="Rinke C."/>
            <person name="Skarshewski A."/>
            <person name="Chaumeil P.A."/>
            <person name="Hugenholtz P."/>
        </authorList>
    </citation>
    <scope>NUCLEOTIDE SEQUENCE [LARGE SCALE GENOMIC DNA]</scope>
    <source>
        <strain evidence="1">UBA9158</strain>
    </source>
</reference>
<dbReference type="SUPFAM" id="SSF69118">
    <property type="entry name" value="AhpD-like"/>
    <property type="match status" value="1"/>
</dbReference>
<sequence>MLHSASDGDSVGARERGEEHMNWIVEGLDREQLLDRLPAISGPFRELYQSVYRLPQVAPETLELCRLRLAQLHRSDADFALQEVPVSAERRAQLQDWPRASVFTDEQRACLEFTEVHAMDCGAITDAQADAVKAHIGEDGLVALLQALGVFDGLIRLGLLWQAAPAGVHQHAS</sequence>
<dbReference type="Proteomes" id="UP000259273">
    <property type="component" value="Unassembled WGS sequence"/>
</dbReference>
<comment type="caution">
    <text evidence="1">The sequence shown here is derived from an EMBL/GenBank/DDBJ whole genome shotgun (WGS) entry which is preliminary data.</text>
</comment>
<proteinExistence type="predicted"/>
<dbReference type="EMBL" id="DMND01000128">
    <property type="protein sequence ID" value="HAN27882.1"/>
    <property type="molecule type" value="Genomic_DNA"/>
</dbReference>
<evidence type="ECO:0008006" key="3">
    <source>
        <dbReference type="Google" id="ProtNLM"/>
    </source>
</evidence>
<dbReference type="STRING" id="1121937.GCA_000423125_02379"/>
<dbReference type="InterPro" id="IPR029032">
    <property type="entry name" value="AhpD-like"/>
</dbReference>
<evidence type="ECO:0000313" key="1">
    <source>
        <dbReference type="EMBL" id="HAN27882.1"/>
    </source>
</evidence>
<dbReference type="AlphaFoldDB" id="A0A3C1KMC6"/>
<evidence type="ECO:0000313" key="2">
    <source>
        <dbReference type="Proteomes" id="UP000259273"/>
    </source>
</evidence>